<dbReference type="EMBL" id="CACRTQ010000065">
    <property type="protein sequence ID" value="VYU53453.1"/>
    <property type="molecule type" value="Genomic_DNA"/>
</dbReference>
<evidence type="ECO:0000313" key="1">
    <source>
        <dbReference type="EMBL" id="VYU53453.1"/>
    </source>
</evidence>
<name>A0A6N3FPJ5_ENTFC</name>
<protein>
    <recommendedName>
        <fullName evidence="2">Antirepressor</fullName>
    </recommendedName>
</protein>
<accession>A0A6N3FPJ5</accession>
<evidence type="ECO:0008006" key="2">
    <source>
        <dbReference type="Google" id="ProtNLM"/>
    </source>
</evidence>
<dbReference type="AlphaFoldDB" id="A0A6N3FPJ5"/>
<sequence length="64" mass="7311">MPDANVGREKVLRYLEENNIQKIDLAVLYGIPKQDIGNYLEGKLVDTPKAKQLLVKIIADFKIR</sequence>
<reference evidence="1" key="1">
    <citation type="submission" date="2019-11" db="EMBL/GenBank/DDBJ databases">
        <authorList>
            <person name="Feng L."/>
        </authorList>
    </citation>
    <scope>NUCLEOTIDE SEQUENCE</scope>
    <source>
        <strain evidence="1">EFaeciumLFYP64</strain>
    </source>
</reference>
<dbReference type="RefSeq" id="WP_010732342.1">
    <property type="nucleotide sequence ID" value="NZ_CACRTQ010000065.1"/>
</dbReference>
<gene>
    <name evidence="1" type="ORF">EFLFYP64_02658</name>
</gene>
<proteinExistence type="predicted"/>
<organism evidence="1">
    <name type="scientific">Enterococcus faecium</name>
    <name type="common">Streptococcus faecium</name>
    <dbReference type="NCBI Taxonomy" id="1352"/>
    <lineage>
        <taxon>Bacteria</taxon>
        <taxon>Bacillati</taxon>
        <taxon>Bacillota</taxon>
        <taxon>Bacilli</taxon>
        <taxon>Lactobacillales</taxon>
        <taxon>Enterococcaceae</taxon>
        <taxon>Enterococcus</taxon>
    </lineage>
</organism>